<dbReference type="AlphaFoldDB" id="A0A239BA86"/>
<evidence type="ECO:0000313" key="2">
    <source>
        <dbReference type="Proteomes" id="UP000198373"/>
    </source>
</evidence>
<keyword evidence="1" id="KW-0255">Endonuclease</keyword>
<sequence length="296" mass="32225">MPPAPIRPARLHGRVFRGSAVLREGWLTRGQLRSSAWQRVFPDVYACSTLDVTHRVRTVAAVRVLLPGAVASGHSAGVWWGADLAGPDDVVDCTLPPGAHHGGIDGVRLRRRRLAPEDVVTWWGLAVTSPVRTVLDLAALRPPDEAVVAVDRFLRLGRVSLADARAAGERLVGRDCRLVRSALARADGLAESPQETRLRLILHAAPLPRPVAQYVVLDAGGRFVARVDLAWPEHRLAVEYEGTWHGQPQQVARDRARLNRLTAAGWRVVFVTAADLHREAELVARICAALGAPRSA</sequence>
<dbReference type="Proteomes" id="UP000198373">
    <property type="component" value="Unassembled WGS sequence"/>
</dbReference>
<accession>A0A239BA86</accession>
<dbReference type="EMBL" id="FZOO01000001">
    <property type="protein sequence ID" value="SNS04877.1"/>
    <property type="molecule type" value="Genomic_DNA"/>
</dbReference>
<evidence type="ECO:0000313" key="1">
    <source>
        <dbReference type="EMBL" id="SNS04877.1"/>
    </source>
</evidence>
<dbReference type="InterPro" id="IPR011335">
    <property type="entry name" value="Restrct_endonuc-II-like"/>
</dbReference>
<keyword evidence="2" id="KW-1185">Reference proteome</keyword>
<dbReference type="GO" id="GO:0004519">
    <property type="term" value="F:endonuclease activity"/>
    <property type="evidence" value="ECO:0007669"/>
    <property type="project" value="UniProtKB-KW"/>
</dbReference>
<dbReference type="Gene3D" id="3.40.960.10">
    <property type="entry name" value="VSR Endonuclease"/>
    <property type="match status" value="1"/>
</dbReference>
<keyword evidence="1" id="KW-0378">Hydrolase</keyword>
<proteinExistence type="predicted"/>
<protein>
    <submittedName>
        <fullName evidence="1">T/G mismatch-specific endonuclease</fullName>
    </submittedName>
</protein>
<dbReference type="OrthoDB" id="3173471at2"/>
<gene>
    <name evidence="1" type="ORF">SAMN06893096_101557</name>
</gene>
<keyword evidence="1" id="KW-0540">Nuclease</keyword>
<reference evidence="2" key="1">
    <citation type="submission" date="2017-06" db="EMBL/GenBank/DDBJ databases">
        <authorList>
            <person name="Varghese N."/>
            <person name="Submissions S."/>
        </authorList>
    </citation>
    <scope>NUCLEOTIDE SEQUENCE [LARGE SCALE GENOMIC DNA]</scope>
    <source>
        <strain evidence="2">DSM 46839</strain>
    </source>
</reference>
<dbReference type="RefSeq" id="WP_089304038.1">
    <property type="nucleotide sequence ID" value="NZ_FZOO01000001.1"/>
</dbReference>
<dbReference type="SUPFAM" id="SSF52980">
    <property type="entry name" value="Restriction endonuclease-like"/>
    <property type="match status" value="1"/>
</dbReference>
<name>A0A239BA86_9ACTN</name>
<organism evidence="1 2">
    <name type="scientific">Geodermatophilus pulveris</name>
    <dbReference type="NCBI Taxonomy" id="1564159"/>
    <lineage>
        <taxon>Bacteria</taxon>
        <taxon>Bacillati</taxon>
        <taxon>Actinomycetota</taxon>
        <taxon>Actinomycetes</taxon>
        <taxon>Geodermatophilales</taxon>
        <taxon>Geodermatophilaceae</taxon>
        <taxon>Geodermatophilus</taxon>
    </lineage>
</organism>